<dbReference type="AlphaFoldDB" id="A0A1A9I6B1"/>
<name>A0A1A9I6B1_9BACT</name>
<dbReference type="RefSeq" id="WP_067759785.1">
    <property type="nucleotide sequence ID" value="NZ_CP015772.1"/>
</dbReference>
<dbReference type="InterPro" id="IPR007367">
    <property type="entry name" value="DUF433"/>
</dbReference>
<dbReference type="KEGG" id="nia:A8C56_19470"/>
<dbReference type="Gene3D" id="1.10.10.10">
    <property type="entry name" value="Winged helix-like DNA-binding domain superfamily/Winged helix DNA-binding domain"/>
    <property type="match status" value="1"/>
</dbReference>
<evidence type="ECO:0000313" key="1">
    <source>
        <dbReference type="EMBL" id="ANH82875.1"/>
    </source>
</evidence>
<dbReference type="PANTHER" id="PTHR34849">
    <property type="entry name" value="SSL5025 PROTEIN"/>
    <property type="match status" value="1"/>
</dbReference>
<evidence type="ECO:0000313" key="2">
    <source>
        <dbReference type="Proteomes" id="UP000077667"/>
    </source>
</evidence>
<dbReference type="SUPFAM" id="SSF46689">
    <property type="entry name" value="Homeodomain-like"/>
    <property type="match status" value="1"/>
</dbReference>
<dbReference type="STRING" id="1176587.A8C56_19470"/>
<dbReference type="Proteomes" id="UP000077667">
    <property type="component" value="Chromosome"/>
</dbReference>
<dbReference type="OrthoDB" id="9809515at2"/>
<dbReference type="PANTHER" id="PTHR34849:SF3">
    <property type="entry name" value="SSR2962 PROTEIN"/>
    <property type="match status" value="1"/>
</dbReference>
<accession>A0A1A9I6B1</accession>
<dbReference type="InterPro" id="IPR036388">
    <property type="entry name" value="WH-like_DNA-bd_sf"/>
</dbReference>
<dbReference type="Pfam" id="PF04255">
    <property type="entry name" value="DUF433"/>
    <property type="match status" value="1"/>
</dbReference>
<gene>
    <name evidence="1" type="ORF">A8C56_19470</name>
</gene>
<reference evidence="1 2" key="1">
    <citation type="submission" date="2016-05" db="EMBL/GenBank/DDBJ databases">
        <title>Niabella ginsenosidivorans BS26 whole genome sequencing.</title>
        <authorList>
            <person name="Im W.T."/>
            <person name="Siddiqi M.Z."/>
        </authorList>
    </citation>
    <scope>NUCLEOTIDE SEQUENCE [LARGE SCALE GENOMIC DNA]</scope>
    <source>
        <strain evidence="1 2">BS26</strain>
    </source>
</reference>
<organism evidence="1 2">
    <name type="scientific">Niabella ginsenosidivorans</name>
    <dbReference type="NCBI Taxonomy" id="1176587"/>
    <lineage>
        <taxon>Bacteria</taxon>
        <taxon>Pseudomonadati</taxon>
        <taxon>Bacteroidota</taxon>
        <taxon>Chitinophagia</taxon>
        <taxon>Chitinophagales</taxon>
        <taxon>Chitinophagaceae</taxon>
        <taxon>Niabella</taxon>
    </lineage>
</organism>
<protein>
    <recommendedName>
        <fullName evidence="3">Antitoxin</fullName>
    </recommendedName>
</protein>
<keyword evidence="2" id="KW-1185">Reference proteome</keyword>
<dbReference type="InterPro" id="IPR009057">
    <property type="entry name" value="Homeodomain-like_sf"/>
</dbReference>
<proteinExistence type="predicted"/>
<sequence length="75" mass="8078">MNHSGFIESDAAVLLGKPHIKGDRISVEQIIQRLSEGAATEQLQEAYPILSREAVFPALAYASDVISNEQVIAVA</sequence>
<evidence type="ECO:0008006" key="3">
    <source>
        <dbReference type="Google" id="ProtNLM"/>
    </source>
</evidence>
<dbReference type="EMBL" id="CP015772">
    <property type="protein sequence ID" value="ANH82875.1"/>
    <property type="molecule type" value="Genomic_DNA"/>
</dbReference>